<dbReference type="OrthoDB" id="2124888at2759"/>
<gene>
    <name evidence="2" type="ORF">AMAG_07477</name>
</gene>
<dbReference type="Proteomes" id="UP000054350">
    <property type="component" value="Unassembled WGS sequence"/>
</dbReference>
<feature type="transmembrane region" description="Helical" evidence="1">
    <location>
        <begin position="6"/>
        <end position="26"/>
    </location>
</feature>
<keyword evidence="1" id="KW-0812">Transmembrane</keyword>
<evidence type="ECO:0000256" key="1">
    <source>
        <dbReference type="SAM" id="Phobius"/>
    </source>
</evidence>
<dbReference type="VEuPathDB" id="FungiDB:AMAG_07477"/>
<dbReference type="AlphaFoldDB" id="A0A0L0SIG4"/>
<keyword evidence="3" id="KW-1185">Reference proteome</keyword>
<accession>A0A0L0SIG4</accession>
<keyword evidence="1" id="KW-1133">Transmembrane helix</keyword>
<protein>
    <submittedName>
        <fullName evidence="2">Uncharacterized protein</fullName>
    </submittedName>
</protein>
<reference evidence="3" key="2">
    <citation type="submission" date="2009-11" db="EMBL/GenBank/DDBJ databases">
        <title>The Genome Sequence of Allomyces macrogynus strain ATCC 38327.</title>
        <authorList>
            <consortium name="The Broad Institute Genome Sequencing Platform"/>
            <person name="Russ C."/>
            <person name="Cuomo C."/>
            <person name="Shea T."/>
            <person name="Young S.K."/>
            <person name="Zeng Q."/>
            <person name="Koehrsen M."/>
            <person name="Haas B."/>
            <person name="Borodovsky M."/>
            <person name="Guigo R."/>
            <person name="Alvarado L."/>
            <person name="Berlin A."/>
            <person name="Borenstein D."/>
            <person name="Chen Z."/>
            <person name="Engels R."/>
            <person name="Freedman E."/>
            <person name="Gellesch M."/>
            <person name="Goldberg J."/>
            <person name="Griggs A."/>
            <person name="Gujja S."/>
            <person name="Heiman D."/>
            <person name="Hepburn T."/>
            <person name="Howarth C."/>
            <person name="Jen D."/>
            <person name="Larson L."/>
            <person name="Lewis B."/>
            <person name="Mehta T."/>
            <person name="Park D."/>
            <person name="Pearson M."/>
            <person name="Roberts A."/>
            <person name="Saif S."/>
            <person name="Shenoy N."/>
            <person name="Sisk P."/>
            <person name="Stolte C."/>
            <person name="Sykes S."/>
            <person name="Walk T."/>
            <person name="White J."/>
            <person name="Yandava C."/>
            <person name="Burger G."/>
            <person name="Gray M.W."/>
            <person name="Holland P.W.H."/>
            <person name="King N."/>
            <person name="Lang F.B.F."/>
            <person name="Roger A.J."/>
            <person name="Ruiz-Trillo I."/>
            <person name="Lander E."/>
            <person name="Nusbaum C."/>
        </authorList>
    </citation>
    <scope>NUCLEOTIDE SEQUENCE [LARGE SCALE GENOMIC DNA]</scope>
    <source>
        <strain evidence="3">ATCC 38327</strain>
    </source>
</reference>
<evidence type="ECO:0000313" key="2">
    <source>
        <dbReference type="EMBL" id="KNE62239.1"/>
    </source>
</evidence>
<reference evidence="2 3" key="1">
    <citation type="submission" date="2009-11" db="EMBL/GenBank/DDBJ databases">
        <title>Annotation of Allomyces macrogynus ATCC 38327.</title>
        <authorList>
            <consortium name="The Broad Institute Genome Sequencing Platform"/>
            <person name="Russ C."/>
            <person name="Cuomo C."/>
            <person name="Burger G."/>
            <person name="Gray M.W."/>
            <person name="Holland P.W.H."/>
            <person name="King N."/>
            <person name="Lang F.B.F."/>
            <person name="Roger A.J."/>
            <person name="Ruiz-Trillo I."/>
            <person name="Young S.K."/>
            <person name="Zeng Q."/>
            <person name="Gargeya S."/>
            <person name="Fitzgerald M."/>
            <person name="Haas B."/>
            <person name="Abouelleil A."/>
            <person name="Alvarado L."/>
            <person name="Arachchi H.M."/>
            <person name="Berlin A."/>
            <person name="Chapman S.B."/>
            <person name="Gearin G."/>
            <person name="Goldberg J."/>
            <person name="Griggs A."/>
            <person name="Gujja S."/>
            <person name="Hansen M."/>
            <person name="Heiman D."/>
            <person name="Howarth C."/>
            <person name="Larimer J."/>
            <person name="Lui A."/>
            <person name="MacDonald P.J.P."/>
            <person name="McCowen C."/>
            <person name="Montmayeur A."/>
            <person name="Murphy C."/>
            <person name="Neiman D."/>
            <person name="Pearson M."/>
            <person name="Priest M."/>
            <person name="Roberts A."/>
            <person name="Saif S."/>
            <person name="Shea T."/>
            <person name="Sisk P."/>
            <person name="Stolte C."/>
            <person name="Sykes S."/>
            <person name="Wortman J."/>
            <person name="Nusbaum C."/>
            <person name="Birren B."/>
        </authorList>
    </citation>
    <scope>NUCLEOTIDE SEQUENCE [LARGE SCALE GENOMIC DNA]</scope>
    <source>
        <strain evidence="2 3">ATCC 38327</strain>
    </source>
</reference>
<sequence>MTVSASQAAVIAPLFVWLRILFALGYRYKPDMRHRLEAEIEELAAVKCGTKIEKTIMV</sequence>
<dbReference type="EMBL" id="GG745339">
    <property type="protein sequence ID" value="KNE62239.1"/>
    <property type="molecule type" value="Genomic_DNA"/>
</dbReference>
<organism evidence="2 3">
    <name type="scientific">Allomyces macrogynus (strain ATCC 38327)</name>
    <name type="common">Allomyces javanicus var. macrogynus</name>
    <dbReference type="NCBI Taxonomy" id="578462"/>
    <lineage>
        <taxon>Eukaryota</taxon>
        <taxon>Fungi</taxon>
        <taxon>Fungi incertae sedis</taxon>
        <taxon>Blastocladiomycota</taxon>
        <taxon>Blastocladiomycetes</taxon>
        <taxon>Blastocladiales</taxon>
        <taxon>Blastocladiaceae</taxon>
        <taxon>Allomyces</taxon>
    </lineage>
</organism>
<keyword evidence="1" id="KW-0472">Membrane</keyword>
<proteinExistence type="predicted"/>
<evidence type="ECO:0000313" key="3">
    <source>
        <dbReference type="Proteomes" id="UP000054350"/>
    </source>
</evidence>
<name>A0A0L0SIG4_ALLM3</name>